<comment type="subcellular location">
    <subcellularLocation>
        <location evidence="1">Nucleus</location>
    </subcellularLocation>
</comment>
<dbReference type="Gene3D" id="1.25.10.10">
    <property type="entry name" value="Leucine-rich Repeat Variant"/>
    <property type="match status" value="1"/>
</dbReference>
<keyword evidence="2" id="KW-0539">Nucleus</keyword>
<dbReference type="EMBL" id="LHPG02000005">
    <property type="protein sequence ID" value="PRW58285.1"/>
    <property type="molecule type" value="Genomic_DNA"/>
</dbReference>
<dbReference type="OrthoDB" id="2156856at2759"/>
<gene>
    <name evidence="5" type="ORF">C2E21_2831</name>
</gene>
<name>A0A2P6TW47_CHLSO</name>
<evidence type="ECO:0000256" key="2">
    <source>
        <dbReference type="ARBA" id="ARBA00023242"/>
    </source>
</evidence>
<dbReference type="SUPFAM" id="SSF48371">
    <property type="entry name" value="ARM repeat"/>
    <property type="match status" value="1"/>
</dbReference>
<proteinExistence type="inferred from homology"/>
<dbReference type="GO" id="GO:0005634">
    <property type="term" value="C:nucleus"/>
    <property type="evidence" value="ECO:0007669"/>
    <property type="project" value="UniProtKB-SubCell"/>
</dbReference>
<dbReference type="InterPro" id="IPR016024">
    <property type="entry name" value="ARM-type_fold"/>
</dbReference>
<dbReference type="PANTHER" id="PTHR23424">
    <property type="entry name" value="SERUM AMYLOID A"/>
    <property type="match status" value="1"/>
</dbReference>
<feature type="compositionally biased region" description="Low complexity" evidence="4">
    <location>
        <begin position="258"/>
        <end position="295"/>
    </location>
</feature>
<dbReference type="AlphaFoldDB" id="A0A2P6TW47"/>
<dbReference type="InterPro" id="IPR052464">
    <property type="entry name" value="Synovial_Prolif_Regulator"/>
</dbReference>
<feature type="region of interest" description="Disordered" evidence="4">
    <location>
        <begin position="28"/>
        <end position="47"/>
    </location>
</feature>
<evidence type="ECO:0000313" key="5">
    <source>
        <dbReference type="EMBL" id="PRW58285.1"/>
    </source>
</evidence>
<evidence type="ECO:0000256" key="3">
    <source>
        <dbReference type="ARBA" id="ARBA00038401"/>
    </source>
</evidence>
<accession>A0A2P6TW47</accession>
<comment type="caution">
    <text evidence="5">The sequence shown here is derived from an EMBL/GenBank/DDBJ whole genome shotgun (WGS) entry which is preliminary data.</text>
</comment>
<dbReference type="PANTHER" id="PTHR23424:SF23">
    <property type="entry name" value="PROTEIN SAAL1"/>
    <property type="match status" value="1"/>
</dbReference>
<protein>
    <submittedName>
        <fullName evidence="5">Saal1 isoform X1</fullName>
    </submittedName>
</protein>
<evidence type="ECO:0000256" key="1">
    <source>
        <dbReference type="ARBA" id="ARBA00004123"/>
    </source>
</evidence>
<dbReference type="InterPro" id="IPR011989">
    <property type="entry name" value="ARM-like"/>
</dbReference>
<comment type="similarity">
    <text evidence="3">Belongs to the SAAL1 family.</text>
</comment>
<reference evidence="5 6" key="1">
    <citation type="journal article" date="2018" name="Plant J.">
        <title>Genome sequences of Chlorella sorokiniana UTEX 1602 and Micractinium conductrix SAG 241.80: implications to maltose excretion by a green alga.</title>
        <authorList>
            <person name="Arriola M.B."/>
            <person name="Velmurugan N."/>
            <person name="Zhang Y."/>
            <person name="Plunkett M.H."/>
            <person name="Hondzo H."/>
            <person name="Barney B.M."/>
        </authorList>
    </citation>
    <scope>NUCLEOTIDE SEQUENCE [LARGE SCALE GENOMIC DNA]</scope>
    <source>
        <strain evidence="6">UTEX 1602</strain>
    </source>
</reference>
<organism evidence="5 6">
    <name type="scientific">Chlorella sorokiniana</name>
    <name type="common">Freshwater green alga</name>
    <dbReference type="NCBI Taxonomy" id="3076"/>
    <lineage>
        <taxon>Eukaryota</taxon>
        <taxon>Viridiplantae</taxon>
        <taxon>Chlorophyta</taxon>
        <taxon>core chlorophytes</taxon>
        <taxon>Trebouxiophyceae</taxon>
        <taxon>Chlorellales</taxon>
        <taxon>Chlorellaceae</taxon>
        <taxon>Chlorella clade</taxon>
        <taxon>Chlorella</taxon>
    </lineage>
</organism>
<feature type="region of interest" description="Disordered" evidence="4">
    <location>
        <begin position="400"/>
        <end position="425"/>
    </location>
</feature>
<feature type="region of interest" description="Disordered" evidence="4">
    <location>
        <begin position="245"/>
        <end position="306"/>
    </location>
</feature>
<keyword evidence="6" id="KW-1185">Reference proteome</keyword>
<evidence type="ECO:0000313" key="6">
    <source>
        <dbReference type="Proteomes" id="UP000239899"/>
    </source>
</evidence>
<sequence>MSDGEPSLDPSYLLKAVRSFLAGAAQPAAGEEEAELPGAAGEPGGEDGLGWEEAGCLVWDSAALPDDASFLVKHDLPAMLPPLLTAAAASERWRALEIALGTLGNLACHAGTKQLLLGQDGLPQLLLDTILWVDDSASLAELCRCLTSLLADSSRQAAEAWWALLLREETLGRLVWIVENTLSPPLLERSLNLICCLVATAAAAGNSGATSRQLVPLLLSLDLLPLLASVLHGWVVRLRAEHQQFGGSGSTEAEPRSAEGAQKPAAAKAAAPAAGTPAAAEAGGGQEDPPSAAIAPPAPDSPAQWEERAVAAAEVTQEAAMEALGLLEALQADTAGEAAINASTPVKEALLRVVSESDSRSMRALATALLAAADDVGPLLVQHPRALAAVLDRLEAAAAEAEEGQPAKRARTEASDAEASSAEKQAGEEVEAAWALCSELARCLAQPQPAAGEGEDAGAAAEGVAPSGGTEAVLAVLAEHTGMLGRDWGDDDPSLAAHQAYVLGRVLPLLARRLGEAAAAELGAAAERAQATAAAAQQ</sequence>
<evidence type="ECO:0000256" key="4">
    <source>
        <dbReference type="SAM" id="MobiDB-lite"/>
    </source>
</evidence>
<dbReference type="Proteomes" id="UP000239899">
    <property type="component" value="Unassembled WGS sequence"/>
</dbReference>